<organism evidence="2 3">
    <name type="scientific">Flavobacterium rhizosphaerae</name>
    <dbReference type="NCBI Taxonomy" id="3163298"/>
    <lineage>
        <taxon>Bacteria</taxon>
        <taxon>Pseudomonadati</taxon>
        <taxon>Bacteroidota</taxon>
        <taxon>Flavobacteriia</taxon>
        <taxon>Flavobacteriales</taxon>
        <taxon>Flavobacteriaceae</taxon>
        <taxon>Flavobacterium</taxon>
    </lineage>
</organism>
<feature type="region of interest" description="Disordered" evidence="1">
    <location>
        <begin position="116"/>
        <end position="149"/>
    </location>
</feature>
<evidence type="ECO:0000313" key="3">
    <source>
        <dbReference type="Proteomes" id="UP001629156"/>
    </source>
</evidence>
<comment type="caution">
    <text evidence="2">The sequence shown here is derived from an EMBL/GenBank/DDBJ whole genome shotgun (WGS) entry which is preliminary data.</text>
</comment>
<dbReference type="EMBL" id="JBELPZ010000016">
    <property type="protein sequence ID" value="MFL9845455.1"/>
    <property type="molecule type" value="Genomic_DNA"/>
</dbReference>
<keyword evidence="3" id="KW-1185">Reference proteome</keyword>
<evidence type="ECO:0000313" key="2">
    <source>
        <dbReference type="EMBL" id="MFL9845455.1"/>
    </source>
</evidence>
<proteinExistence type="predicted"/>
<evidence type="ECO:0000256" key="1">
    <source>
        <dbReference type="SAM" id="MobiDB-lite"/>
    </source>
</evidence>
<accession>A0ABW8YZM9</accession>
<dbReference type="Proteomes" id="UP001629156">
    <property type="component" value="Unassembled WGS sequence"/>
</dbReference>
<name>A0ABW8YZM9_9FLAO</name>
<sequence>MDFKSMDIRTLTRSVTGEGVRYLEIFLREYTALFPGPVNPSCNKCLNEYLTKYKKHYSTMANTCKYRLHAKYENIPLGFGSSILVNNANITNEYAQKLLNKPNGQRFFAVIPEEESATQEITDHPEKKGKIRKYKDKVAGNIPDTGAKE</sequence>
<protein>
    <submittedName>
        <fullName evidence="2">Uncharacterized protein</fullName>
    </submittedName>
</protein>
<gene>
    <name evidence="2" type="ORF">ABS766_13585</name>
</gene>
<reference evidence="2 3" key="1">
    <citation type="submission" date="2024-06" db="EMBL/GenBank/DDBJ databases">
        <authorList>
            <person name="Kaempfer P."/>
            <person name="Viver T."/>
        </authorList>
    </citation>
    <scope>NUCLEOTIDE SEQUENCE [LARGE SCALE GENOMIC DNA]</scope>
    <source>
        <strain evidence="2 3">ST-119</strain>
    </source>
</reference>
<dbReference type="RefSeq" id="WP_408085734.1">
    <property type="nucleotide sequence ID" value="NZ_JBELPZ010000016.1"/>
</dbReference>